<dbReference type="GO" id="GO:0016787">
    <property type="term" value="F:hydrolase activity"/>
    <property type="evidence" value="ECO:0007669"/>
    <property type="project" value="UniProtKB-KW"/>
</dbReference>
<evidence type="ECO:0000259" key="1">
    <source>
        <dbReference type="SMART" id="SM00849"/>
    </source>
</evidence>
<organism evidence="2 3">
    <name type="scientific">Ideonella margarita</name>
    <dbReference type="NCBI Taxonomy" id="2984191"/>
    <lineage>
        <taxon>Bacteria</taxon>
        <taxon>Pseudomonadati</taxon>
        <taxon>Pseudomonadota</taxon>
        <taxon>Betaproteobacteria</taxon>
        <taxon>Burkholderiales</taxon>
        <taxon>Sphaerotilaceae</taxon>
        <taxon>Ideonella</taxon>
    </lineage>
</organism>
<dbReference type="InterPro" id="IPR050855">
    <property type="entry name" value="NDM-1-like"/>
</dbReference>
<keyword evidence="3" id="KW-1185">Reference proteome</keyword>
<protein>
    <submittedName>
        <fullName evidence="2">MBL fold metallo-hydrolase</fullName>
        <ecNumber evidence="2">3.-.-.-</ecNumber>
    </submittedName>
</protein>
<dbReference type="SUPFAM" id="SSF56281">
    <property type="entry name" value="Metallo-hydrolase/oxidoreductase"/>
    <property type="match status" value="1"/>
</dbReference>
<dbReference type="EC" id="3.-.-.-" evidence="2"/>
<dbReference type="RefSeq" id="WP_341397830.1">
    <property type="nucleotide sequence ID" value="NZ_JBBUTI010000002.1"/>
</dbReference>
<sequence>MSDRPPQGGFAALADALGLQLLQRDWLSANNIVFAACGDTTSVVVDTGYARHAPLTSALVSHALKGAPLARIINTHLHSDHCGGNRHLQTIHQVQTHVPAPSLKAVQVWDEDLLTYRTTGQFCERFAADHALHDGDVLDLGAASWRVVDAPGHDPDALMLFEPHSRTLIAGDALWEDRLAIIFPELEGGPGFQQTRATLALIEQLAPHWVIPGHGRPFEAVEEALRASRQRLDAFEANPARHTRHAARALLMFHMMEHQMLGEGVLHDWLLQTPLFMQMCALIRAETESQTAWATRLVQGLVDDGLLVRSDNKLHLSTAD</sequence>
<dbReference type="PANTHER" id="PTHR42951">
    <property type="entry name" value="METALLO-BETA-LACTAMASE DOMAIN-CONTAINING"/>
    <property type="match status" value="1"/>
</dbReference>
<proteinExistence type="predicted"/>
<dbReference type="InterPro" id="IPR036866">
    <property type="entry name" value="RibonucZ/Hydroxyglut_hydro"/>
</dbReference>
<evidence type="ECO:0000313" key="3">
    <source>
        <dbReference type="Proteomes" id="UP001379945"/>
    </source>
</evidence>
<dbReference type="Proteomes" id="UP001379945">
    <property type="component" value="Unassembled WGS sequence"/>
</dbReference>
<dbReference type="SMART" id="SM00849">
    <property type="entry name" value="Lactamase_B"/>
    <property type="match status" value="1"/>
</dbReference>
<name>A0ABU9C168_9BURK</name>
<evidence type="ECO:0000313" key="2">
    <source>
        <dbReference type="EMBL" id="MEK8045594.1"/>
    </source>
</evidence>
<keyword evidence="2" id="KW-0378">Hydrolase</keyword>
<reference evidence="2 3" key="1">
    <citation type="submission" date="2024-04" db="EMBL/GenBank/DDBJ databases">
        <title>Novel species of the genus Ideonella isolated from streams.</title>
        <authorList>
            <person name="Lu H."/>
        </authorList>
    </citation>
    <scope>NUCLEOTIDE SEQUENCE [LARGE SCALE GENOMIC DNA]</scope>
    <source>
        <strain evidence="2 3">LYT19W</strain>
    </source>
</reference>
<gene>
    <name evidence="2" type="ORF">AACH00_04430</name>
</gene>
<dbReference type="PANTHER" id="PTHR42951:SF22">
    <property type="entry name" value="METALLO BETA-LACTAMASE SUPERFAMILY LIPOPROTEIN"/>
    <property type="match status" value="1"/>
</dbReference>
<dbReference type="CDD" id="cd06262">
    <property type="entry name" value="metallo-hydrolase-like_MBL-fold"/>
    <property type="match status" value="1"/>
</dbReference>
<dbReference type="Pfam" id="PF00753">
    <property type="entry name" value="Lactamase_B"/>
    <property type="match status" value="1"/>
</dbReference>
<accession>A0ABU9C168</accession>
<feature type="domain" description="Metallo-beta-lactamase" evidence="1">
    <location>
        <begin position="29"/>
        <end position="214"/>
    </location>
</feature>
<dbReference type="Gene3D" id="3.60.15.10">
    <property type="entry name" value="Ribonuclease Z/Hydroxyacylglutathione hydrolase-like"/>
    <property type="match status" value="1"/>
</dbReference>
<dbReference type="EMBL" id="JBBUTI010000002">
    <property type="protein sequence ID" value="MEK8045594.1"/>
    <property type="molecule type" value="Genomic_DNA"/>
</dbReference>
<comment type="caution">
    <text evidence="2">The sequence shown here is derived from an EMBL/GenBank/DDBJ whole genome shotgun (WGS) entry which is preliminary data.</text>
</comment>
<dbReference type="InterPro" id="IPR001279">
    <property type="entry name" value="Metallo-B-lactamas"/>
</dbReference>